<evidence type="ECO:0000313" key="5">
    <source>
        <dbReference type="EMBL" id="MBK1670193.1"/>
    </source>
</evidence>
<dbReference type="PANTHER" id="PTHR38439">
    <property type="entry name" value="AURACYANIN-B"/>
    <property type="match status" value="1"/>
</dbReference>
<gene>
    <name evidence="5" type="ORF">CKO28_19345</name>
</gene>
<organism evidence="5 6">
    <name type="scientific">Rhodovibrio sodomensis</name>
    <dbReference type="NCBI Taxonomy" id="1088"/>
    <lineage>
        <taxon>Bacteria</taxon>
        <taxon>Pseudomonadati</taxon>
        <taxon>Pseudomonadota</taxon>
        <taxon>Alphaproteobacteria</taxon>
        <taxon>Rhodospirillales</taxon>
        <taxon>Rhodovibrionaceae</taxon>
        <taxon>Rhodovibrio</taxon>
    </lineage>
</organism>
<feature type="compositionally biased region" description="Gly residues" evidence="3">
    <location>
        <begin position="117"/>
        <end position="130"/>
    </location>
</feature>
<keyword evidence="4" id="KW-0732">Signal</keyword>
<dbReference type="PANTHER" id="PTHR38439:SF3">
    <property type="entry name" value="COPPER-RESISTANT CUPROPROTEIN COPI"/>
    <property type="match status" value="1"/>
</dbReference>
<dbReference type="InterPro" id="IPR050845">
    <property type="entry name" value="Cu-binding_ET"/>
</dbReference>
<name>A0ABS1DKE5_9PROT</name>
<evidence type="ECO:0000313" key="6">
    <source>
        <dbReference type="Proteomes" id="UP001296873"/>
    </source>
</evidence>
<feature type="chain" id="PRO_5045322628" description="Blue (type 1) copper domain-containing protein" evidence="4">
    <location>
        <begin position="29"/>
        <end position="199"/>
    </location>
</feature>
<accession>A0ABS1DKE5</accession>
<evidence type="ECO:0000256" key="3">
    <source>
        <dbReference type="SAM" id="MobiDB-lite"/>
    </source>
</evidence>
<reference evidence="5 6" key="1">
    <citation type="journal article" date="2020" name="Microorganisms">
        <title>Osmotic Adaptation and Compatible Solute Biosynthesis of Phototrophic Bacteria as Revealed from Genome Analyses.</title>
        <authorList>
            <person name="Imhoff J.F."/>
            <person name="Rahn T."/>
            <person name="Kunzel S."/>
            <person name="Keller A."/>
            <person name="Neulinger S.C."/>
        </authorList>
    </citation>
    <scope>NUCLEOTIDE SEQUENCE [LARGE SCALE GENOMIC DNA]</scope>
    <source>
        <strain evidence="5 6">DSM 9895</strain>
    </source>
</reference>
<keyword evidence="1" id="KW-0479">Metal-binding</keyword>
<feature type="signal peptide" evidence="4">
    <location>
        <begin position="1"/>
        <end position="28"/>
    </location>
</feature>
<dbReference type="RefSeq" id="WP_200342547.1">
    <property type="nucleotide sequence ID" value="NZ_NRRL01000079.1"/>
</dbReference>
<feature type="region of interest" description="Disordered" evidence="3">
    <location>
        <begin position="107"/>
        <end position="157"/>
    </location>
</feature>
<evidence type="ECO:0000256" key="4">
    <source>
        <dbReference type="SAM" id="SignalP"/>
    </source>
</evidence>
<evidence type="ECO:0000256" key="1">
    <source>
        <dbReference type="ARBA" id="ARBA00022723"/>
    </source>
</evidence>
<dbReference type="SUPFAM" id="SSF49503">
    <property type="entry name" value="Cupredoxins"/>
    <property type="match status" value="1"/>
</dbReference>
<protein>
    <recommendedName>
        <fullName evidence="7">Blue (type 1) copper domain-containing protein</fullName>
    </recommendedName>
</protein>
<evidence type="ECO:0000256" key="2">
    <source>
        <dbReference type="ARBA" id="ARBA00023008"/>
    </source>
</evidence>
<sequence>MRKPTSFTRRTGTAVFALMIGFPAALQAAGDHEKSYGHAGTLDEVDRTVRVEAQGMRFSHERIPVKPGQTVRFVVTNTGETQHEFTVGPPSVQKSHRAEMREMMGSANAENGHHGGGHQGGGHRGGGHNGVDGHHGGEADASGHATASSGHGHANSVMVQPGETKALIWHFAQVDNVRFGCNVPGHYQAGMHGPFVAGE</sequence>
<dbReference type="EMBL" id="NRRL01000079">
    <property type="protein sequence ID" value="MBK1670193.1"/>
    <property type="molecule type" value="Genomic_DNA"/>
</dbReference>
<dbReference type="Gene3D" id="2.60.40.420">
    <property type="entry name" value="Cupredoxins - blue copper proteins"/>
    <property type="match status" value="1"/>
</dbReference>
<comment type="caution">
    <text evidence="5">The sequence shown here is derived from an EMBL/GenBank/DDBJ whole genome shotgun (WGS) entry which is preliminary data.</text>
</comment>
<dbReference type="InterPro" id="IPR008972">
    <property type="entry name" value="Cupredoxin"/>
</dbReference>
<proteinExistence type="predicted"/>
<evidence type="ECO:0008006" key="7">
    <source>
        <dbReference type="Google" id="ProtNLM"/>
    </source>
</evidence>
<dbReference type="Proteomes" id="UP001296873">
    <property type="component" value="Unassembled WGS sequence"/>
</dbReference>
<keyword evidence="2" id="KW-0186">Copper</keyword>
<keyword evidence="6" id="KW-1185">Reference proteome</keyword>